<evidence type="ECO:0000256" key="6">
    <source>
        <dbReference type="ARBA" id="ARBA00023004"/>
    </source>
</evidence>
<keyword evidence="4 8" id="KW-0479">Metal-binding</keyword>
<dbReference type="GO" id="GO:0005506">
    <property type="term" value="F:iron ion binding"/>
    <property type="evidence" value="ECO:0007669"/>
    <property type="project" value="InterPro"/>
</dbReference>
<dbReference type="InterPro" id="IPR001128">
    <property type="entry name" value="Cyt_P450"/>
</dbReference>
<dbReference type="CDD" id="cd11054">
    <property type="entry name" value="CYP24A1-like"/>
    <property type="match status" value="1"/>
</dbReference>
<comment type="similarity">
    <text evidence="2">Belongs to the cytochrome P450 family.</text>
</comment>
<dbReference type="PANTHER" id="PTHR24279:SF120">
    <property type="entry name" value="CYTOCHROME P450"/>
    <property type="match status" value="1"/>
</dbReference>
<keyword evidence="10" id="KW-1185">Reference proteome</keyword>
<proteinExistence type="inferred from homology"/>
<keyword evidence="3 8" id="KW-0349">Heme</keyword>
<dbReference type="Pfam" id="PF00067">
    <property type="entry name" value="p450"/>
    <property type="match status" value="1"/>
</dbReference>
<evidence type="ECO:0000256" key="4">
    <source>
        <dbReference type="ARBA" id="ARBA00022723"/>
    </source>
</evidence>
<dbReference type="PRINTS" id="PR00463">
    <property type="entry name" value="EP450I"/>
</dbReference>
<evidence type="ECO:0000256" key="2">
    <source>
        <dbReference type="ARBA" id="ARBA00010617"/>
    </source>
</evidence>
<keyword evidence="5" id="KW-0560">Oxidoreductase</keyword>
<feature type="binding site" description="axial binding residue" evidence="8">
    <location>
        <position position="432"/>
    </location>
    <ligand>
        <name>heme</name>
        <dbReference type="ChEBI" id="CHEBI:30413"/>
    </ligand>
    <ligandPart>
        <name>Fe</name>
        <dbReference type="ChEBI" id="CHEBI:18248"/>
    </ligandPart>
</feature>
<evidence type="ECO:0000313" key="9">
    <source>
        <dbReference type="EMBL" id="CAG9802425.1"/>
    </source>
</evidence>
<dbReference type="SUPFAM" id="SSF48264">
    <property type="entry name" value="Cytochrome P450"/>
    <property type="match status" value="1"/>
</dbReference>
<dbReference type="Proteomes" id="UP001153620">
    <property type="component" value="Chromosome 2"/>
</dbReference>
<evidence type="ECO:0000256" key="3">
    <source>
        <dbReference type="ARBA" id="ARBA00022617"/>
    </source>
</evidence>
<dbReference type="GO" id="GO:0016705">
    <property type="term" value="F:oxidoreductase activity, acting on paired donors, with incorporation or reduction of molecular oxygen"/>
    <property type="evidence" value="ECO:0007669"/>
    <property type="project" value="InterPro"/>
</dbReference>
<organism evidence="9 10">
    <name type="scientific">Chironomus riparius</name>
    <dbReference type="NCBI Taxonomy" id="315576"/>
    <lineage>
        <taxon>Eukaryota</taxon>
        <taxon>Metazoa</taxon>
        <taxon>Ecdysozoa</taxon>
        <taxon>Arthropoda</taxon>
        <taxon>Hexapoda</taxon>
        <taxon>Insecta</taxon>
        <taxon>Pterygota</taxon>
        <taxon>Neoptera</taxon>
        <taxon>Endopterygota</taxon>
        <taxon>Diptera</taxon>
        <taxon>Nematocera</taxon>
        <taxon>Chironomoidea</taxon>
        <taxon>Chironomidae</taxon>
        <taxon>Chironominae</taxon>
        <taxon>Chironomus</taxon>
    </lineage>
</organism>
<dbReference type="PRINTS" id="PR00385">
    <property type="entry name" value="P450"/>
</dbReference>
<dbReference type="Gene3D" id="1.10.630.10">
    <property type="entry name" value="Cytochrome P450"/>
    <property type="match status" value="1"/>
</dbReference>
<protein>
    <recommendedName>
        <fullName evidence="11">Cytochrome P450</fullName>
    </recommendedName>
</protein>
<dbReference type="EMBL" id="OU895878">
    <property type="protein sequence ID" value="CAG9802425.1"/>
    <property type="molecule type" value="Genomic_DNA"/>
</dbReference>
<dbReference type="PANTHER" id="PTHR24279">
    <property type="entry name" value="CYTOCHROME P450"/>
    <property type="match status" value="1"/>
</dbReference>
<dbReference type="GO" id="GO:0004497">
    <property type="term" value="F:monooxygenase activity"/>
    <property type="evidence" value="ECO:0007669"/>
    <property type="project" value="UniProtKB-KW"/>
</dbReference>
<accession>A0A9N9WQL7</accession>
<dbReference type="InterPro" id="IPR002401">
    <property type="entry name" value="Cyt_P450_E_grp-I"/>
</dbReference>
<evidence type="ECO:0000256" key="7">
    <source>
        <dbReference type="ARBA" id="ARBA00023033"/>
    </source>
</evidence>
<gene>
    <name evidence="9" type="ORF">CHIRRI_LOCUS5336</name>
</gene>
<evidence type="ECO:0000256" key="5">
    <source>
        <dbReference type="ARBA" id="ARBA00023002"/>
    </source>
</evidence>
<name>A0A9N9WQL7_9DIPT</name>
<sequence>MSWKILSQISRFASTATQNVTKSAPKILDFKQIPGPKYYPILGSLNDFIQLGKNERLHLTVDEMHQKYGNIFRIRIESIDAVFLSSADYIRSIFAYEGKYPKHPIPPAWLYFNEKFNIQRGLIFMNDEEWLQHRQIMNTFLLKDMKWTESLIEMTCDNFIGKLKRILDSEDATVVENLEDELYLWSIYSILNLMLGSSTSQQSDREFDATVWEFVTIVKQIFDSSSKLMSIPPRFADKIHMKVYKDFENAAQKSISISRRLISILSNDMQSSENGLLQKMRSQHLSEDMIVRIFSDLIIAAGDTTVTTLQWMLHSIAKDSQLQDKLRKTITDEPGNLESPLIRASLRESLRLYPIAPFVGRFIENDATIGGYGIPKGVLTIASLYTSGRDPMNFTDSHKFIPDRWLRNGDQGEHKVFKSHATLPFAMGSRSCVGKKIASYQIHCLISKILKEFTLESKNKEDVNFKLKLIGVPDKKILIAFRTTMPFTIDVNVNP</sequence>
<comment type="cofactor">
    <cofactor evidence="1 8">
        <name>heme</name>
        <dbReference type="ChEBI" id="CHEBI:30413"/>
    </cofactor>
</comment>
<dbReference type="InterPro" id="IPR036396">
    <property type="entry name" value="Cyt_P450_sf"/>
</dbReference>
<evidence type="ECO:0000313" key="10">
    <source>
        <dbReference type="Proteomes" id="UP001153620"/>
    </source>
</evidence>
<keyword evidence="6 8" id="KW-0408">Iron</keyword>
<keyword evidence="7" id="KW-0503">Monooxygenase</keyword>
<dbReference type="AlphaFoldDB" id="A0A9N9WQL7"/>
<evidence type="ECO:0000256" key="8">
    <source>
        <dbReference type="PIRSR" id="PIRSR602401-1"/>
    </source>
</evidence>
<evidence type="ECO:0000256" key="1">
    <source>
        <dbReference type="ARBA" id="ARBA00001971"/>
    </source>
</evidence>
<reference evidence="9" key="1">
    <citation type="submission" date="2022-01" db="EMBL/GenBank/DDBJ databases">
        <authorList>
            <person name="King R."/>
        </authorList>
    </citation>
    <scope>NUCLEOTIDE SEQUENCE</scope>
</reference>
<evidence type="ECO:0008006" key="11">
    <source>
        <dbReference type="Google" id="ProtNLM"/>
    </source>
</evidence>
<dbReference type="GO" id="GO:0020037">
    <property type="term" value="F:heme binding"/>
    <property type="evidence" value="ECO:0007669"/>
    <property type="project" value="InterPro"/>
</dbReference>
<dbReference type="OrthoDB" id="3945418at2759"/>
<reference evidence="9" key="2">
    <citation type="submission" date="2022-10" db="EMBL/GenBank/DDBJ databases">
        <authorList>
            <consortium name="ENA_rothamsted_submissions"/>
            <consortium name="culmorum"/>
            <person name="King R."/>
        </authorList>
    </citation>
    <scope>NUCLEOTIDE SEQUENCE</scope>
</reference>
<dbReference type="InterPro" id="IPR050479">
    <property type="entry name" value="CYP11_CYP27_families"/>
</dbReference>